<dbReference type="PANTHER" id="PTHR40469">
    <property type="entry name" value="SECRETED GLYCOSYL HYDROLASE"/>
    <property type="match status" value="1"/>
</dbReference>
<dbReference type="InterPro" id="IPR029062">
    <property type="entry name" value="Class_I_gatase-like"/>
</dbReference>
<dbReference type="EMBL" id="VMBF01000002">
    <property type="protein sequence ID" value="TSJ80460.1"/>
    <property type="molecule type" value="Genomic_DNA"/>
</dbReference>
<sequence>MKSFSIKCFLLTIFLITMSKANAQDQFSVLLFTQHDDWHYNTIPVAIQAFQDMAEEHQFKFNWTQRPNDLLKQLPKHDVVIFMNANADSLKTKHITALKAFIKRGGGFVGIHGTADGENNNAWFDGLVGAKFVNHPKLQAAIVKVENTDFPATWHLPNKWLRSDEWYNFSNFDLDKLNVVLTVDETSYDFTAGYDDIPLKGMGDKHPISWYQYYEGGKSFYTALGHKPESFKDKNFLNHIFGGIYWVANRQDN</sequence>
<dbReference type="OrthoDB" id="9816308at2"/>
<dbReference type="AlphaFoldDB" id="A0A5M7BAJ5"/>
<gene>
    <name evidence="3" type="ORF">F2B50_06285</name>
    <name evidence="4" type="ORF">FPF71_06285</name>
</gene>
<dbReference type="Proteomes" id="UP000315145">
    <property type="component" value="Unassembled WGS sequence"/>
</dbReference>
<evidence type="ECO:0000313" key="4">
    <source>
        <dbReference type="EMBL" id="TSJ80460.1"/>
    </source>
</evidence>
<feature type="signal peptide" evidence="1">
    <location>
        <begin position="1"/>
        <end position="23"/>
    </location>
</feature>
<protein>
    <submittedName>
        <fullName evidence="3">ThuA domain-containing protein</fullName>
    </submittedName>
</protein>
<keyword evidence="1" id="KW-0732">Signal</keyword>
<evidence type="ECO:0000313" key="3">
    <source>
        <dbReference type="EMBL" id="KAA5826422.1"/>
    </source>
</evidence>
<dbReference type="SUPFAM" id="SSF52317">
    <property type="entry name" value="Class I glutamine amidotransferase-like"/>
    <property type="match status" value="1"/>
</dbReference>
<dbReference type="Gene3D" id="3.40.50.880">
    <property type="match status" value="1"/>
</dbReference>
<proteinExistence type="predicted"/>
<dbReference type="InterPro" id="IPR029010">
    <property type="entry name" value="ThuA-like"/>
</dbReference>
<reference evidence="4 5" key="2">
    <citation type="submission" date="2019-07" db="EMBL/GenBank/DDBJ databases">
        <title>Algibacter marinivivus sp. nov., isolated from the surface of a marine red alga.</title>
        <authorList>
            <person name="Zhong X."/>
            <person name="Xu W."/>
            <person name="Zhang Y."/>
            <person name="Zhang Q."/>
            <person name="Du Z."/>
        </authorList>
    </citation>
    <scope>NUCLEOTIDE SEQUENCE [LARGE SCALE GENOMIC DNA]</scope>
    <source>
        <strain evidence="4 5">RU-4-M-4</strain>
    </source>
</reference>
<evidence type="ECO:0000259" key="2">
    <source>
        <dbReference type="Pfam" id="PF06283"/>
    </source>
</evidence>
<organism evidence="3 6">
    <name type="scientific">Algibacter amylolyticus</name>
    <dbReference type="NCBI Taxonomy" id="1608400"/>
    <lineage>
        <taxon>Bacteria</taxon>
        <taxon>Pseudomonadati</taxon>
        <taxon>Bacteroidota</taxon>
        <taxon>Flavobacteriia</taxon>
        <taxon>Flavobacteriales</taxon>
        <taxon>Flavobacteriaceae</taxon>
        <taxon>Algibacter</taxon>
    </lineage>
</organism>
<reference evidence="3" key="3">
    <citation type="submission" date="2019-09" db="EMBL/GenBank/DDBJ databases">
        <authorList>
            <person name="Zhang D.-C."/>
        </authorList>
    </citation>
    <scope>NUCLEOTIDE SEQUENCE</scope>
    <source>
        <strain evidence="3">RU-4-M-4</strain>
    </source>
</reference>
<accession>A0A5M7BAJ5</accession>
<evidence type="ECO:0000313" key="5">
    <source>
        <dbReference type="Proteomes" id="UP000315145"/>
    </source>
</evidence>
<dbReference type="Proteomes" id="UP000322315">
    <property type="component" value="Unassembled WGS sequence"/>
</dbReference>
<dbReference type="EMBL" id="VWRS01000002">
    <property type="protein sequence ID" value="KAA5826422.1"/>
    <property type="molecule type" value="Genomic_DNA"/>
</dbReference>
<evidence type="ECO:0000256" key="1">
    <source>
        <dbReference type="SAM" id="SignalP"/>
    </source>
</evidence>
<feature type="domain" description="ThuA-like" evidence="2">
    <location>
        <begin position="29"/>
        <end position="247"/>
    </location>
</feature>
<dbReference type="PANTHER" id="PTHR40469:SF2">
    <property type="entry name" value="GALACTOSE-BINDING DOMAIN-LIKE SUPERFAMILY PROTEIN"/>
    <property type="match status" value="1"/>
</dbReference>
<comment type="caution">
    <text evidence="3">The sequence shown here is derived from an EMBL/GenBank/DDBJ whole genome shotgun (WGS) entry which is preliminary data.</text>
</comment>
<dbReference type="Pfam" id="PF06283">
    <property type="entry name" value="ThuA"/>
    <property type="match status" value="1"/>
</dbReference>
<reference evidence="3 6" key="1">
    <citation type="journal article" date="2015" name="Int. J. Syst. Evol. Microbiol.">
        <title>Algibacter amylolyticus sp. nov., isolated from intertidal sediment.</title>
        <authorList>
            <person name="Zhang D.C."/>
            <person name="Wu J."/>
            <person name="Neuner K."/>
            <person name="Yao J."/>
            <person name="Margesin R."/>
        </authorList>
    </citation>
    <scope>NUCLEOTIDE SEQUENCE [LARGE SCALE GENOMIC DNA]</scope>
    <source>
        <strain evidence="3 6">RU-4-M-4</strain>
    </source>
</reference>
<feature type="chain" id="PRO_5024398169" evidence="1">
    <location>
        <begin position="24"/>
        <end position="253"/>
    </location>
</feature>
<name>A0A5M7BAJ5_9FLAO</name>
<evidence type="ECO:0000313" key="6">
    <source>
        <dbReference type="Proteomes" id="UP000322315"/>
    </source>
</evidence>
<keyword evidence="5" id="KW-1185">Reference proteome</keyword>